<name>A0A9K3HYN7_HELAN</name>
<dbReference type="Pfam" id="PF03476">
    <property type="entry name" value="MOSC_N"/>
    <property type="match status" value="1"/>
</dbReference>
<dbReference type="SUPFAM" id="SSF141673">
    <property type="entry name" value="MOSC N-terminal domain-like"/>
    <property type="match status" value="1"/>
</dbReference>
<reference evidence="2" key="1">
    <citation type="journal article" date="2017" name="Nature">
        <title>The sunflower genome provides insights into oil metabolism, flowering and Asterid evolution.</title>
        <authorList>
            <person name="Badouin H."/>
            <person name="Gouzy J."/>
            <person name="Grassa C.J."/>
            <person name="Murat F."/>
            <person name="Staton S.E."/>
            <person name="Cottret L."/>
            <person name="Lelandais-Briere C."/>
            <person name="Owens G.L."/>
            <person name="Carrere S."/>
            <person name="Mayjonade B."/>
            <person name="Legrand L."/>
            <person name="Gill N."/>
            <person name="Kane N.C."/>
            <person name="Bowers J.E."/>
            <person name="Hubner S."/>
            <person name="Bellec A."/>
            <person name="Berard A."/>
            <person name="Berges H."/>
            <person name="Blanchet N."/>
            <person name="Boniface M.C."/>
            <person name="Brunel D."/>
            <person name="Catrice O."/>
            <person name="Chaidir N."/>
            <person name="Claudel C."/>
            <person name="Donnadieu C."/>
            <person name="Faraut T."/>
            <person name="Fievet G."/>
            <person name="Helmstetter N."/>
            <person name="King M."/>
            <person name="Knapp S.J."/>
            <person name="Lai Z."/>
            <person name="Le Paslier M.C."/>
            <person name="Lippi Y."/>
            <person name="Lorenzon L."/>
            <person name="Mandel J.R."/>
            <person name="Marage G."/>
            <person name="Marchand G."/>
            <person name="Marquand E."/>
            <person name="Bret-Mestries E."/>
            <person name="Morien E."/>
            <person name="Nambeesan S."/>
            <person name="Nguyen T."/>
            <person name="Pegot-Espagnet P."/>
            <person name="Pouilly N."/>
            <person name="Raftis F."/>
            <person name="Sallet E."/>
            <person name="Schiex T."/>
            <person name="Thomas J."/>
            <person name="Vandecasteele C."/>
            <person name="Vares D."/>
            <person name="Vear F."/>
            <person name="Vautrin S."/>
            <person name="Crespi M."/>
            <person name="Mangin B."/>
            <person name="Burke J.M."/>
            <person name="Salse J."/>
            <person name="Munos S."/>
            <person name="Vincourt P."/>
            <person name="Rieseberg L.H."/>
            <person name="Langlade N.B."/>
        </authorList>
    </citation>
    <scope>NUCLEOTIDE SEQUENCE</scope>
    <source>
        <tissue evidence="2">Leaves</tissue>
    </source>
</reference>
<keyword evidence="3" id="KW-1185">Reference proteome</keyword>
<comment type="caution">
    <text evidence="2">The sequence shown here is derived from an EMBL/GenBank/DDBJ whole genome shotgun (WGS) entry which is preliminary data.</text>
</comment>
<dbReference type="InterPro" id="IPR005303">
    <property type="entry name" value="MOCOS_middle"/>
</dbReference>
<organism evidence="2 3">
    <name type="scientific">Helianthus annuus</name>
    <name type="common">Common sunflower</name>
    <dbReference type="NCBI Taxonomy" id="4232"/>
    <lineage>
        <taxon>Eukaryota</taxon>
        <taxon>Viridiplantae</taxon>
        <taxon>Streptophyta</taxon>
        <taxon>Embryophyta</taxon>
        <taxon>Tracheophyta</taxon>
        <taxon>Spermatophyta</taxon>
        <taxon>Magnoliopsida</taxon>
        <taxon>eudicotyledons</taxon>
        <taxon>Gunneridae</taxon>
        <taxon>Pentapetalae</taxon>
        <taxon>asterids</taxon>
        <taxon>campanulids</taxon>
        <taxon>Asterales</taxon>
        <taxon>Asteraceae</taxon>
        <taxon>Asteroideae</taxon>
        <taxon>Heliantheae alliance</taxon>
        <taxon>Heliantheae</taxon>
        <taxon>Helianthus</taxon>
    </lineage>
</organism>
<dbReference type="Gramene" id="mRNA:HanXRQr2_Chr10g0443991">
    <property type="protein sequence ID" value="mRNA:HanXRQr2_Chr10g0443991"/>
    <property type="gene ID" value="HanXRQr2_Chr10g0443991"/>
</dbReference>
<feature type="domain" description="Molybdenum cofactor sulfurase middle" evidence="1">
    <location>
        <begin position="32"/>
        <end position="92"/>
    </location>
</feature>
<gene>
    <name evidence="2" type="ORF">HanXRQr2_Chr10g0443991</name>
</gene>
<protein>
    <submittedName>
        <fullName evidence="2">Molybdenum cofactor sulfurtransferase</fullName>
        <ecNumber evidence="2">2.8.1.9</ecNumber>
    </submittedName>
</protein>
<dbReference type="Proteomes" id="UP000215914">
    <property type="component" value="Unassembled WGS sequence"/>
</dbReference>
<reference evidence="2" key="2">
    <citation type="submission" date="2020-06" db="EMBL/GenBank/DDBJ databases">
        <title>Helianthus annuus Genome sequencing and assembly Release 2.</title>
        <authorList>
            <person name="Gouzy J."/>
            <person name="Langlade N."/>
            <person name="Munos S."/>
        </authorList>
    </citation>
    <scope>NUCLEOTIDE SEQUENCE</scope>
    <source>
        <tissue evidence="2">Leaves</tissue>
    </source>
</reference>
<dbReference type="EC" id="2.8.1.9" evidence="2"/>
<accession>A0A9K3HYN7</accession>
<dbReference type="GO" id="GO:0008265">
    <property type="term" value="F:molybdenum cofactor sulfurtransferase activity"/>
    <property type="evidence" value="ECO:0007669"/>
    <property type="project" value="UniProtKB-EC"/>
</dbReference>
<evidence type="ECO:0000313" key="2">
    <source>
        <dbReference type="EMBL" id="KAF5786689.1"/>
    </source>
</evidence>
<evidence type="ECO:0000259" key="1">
    <source>
        <dbReference type="Pfam" id="PF03476"/>
    </source>
</evidence>
<evidence type="ECO:0000313" key="3">
    <source>
        <dbReference type="Proteomes" id="UP000215914"/>
    </source>
</evidence>
<proteinExistence type="predicted"/>
<dbReference type="EMBL" id="MNCJ02000325">
    <property type="protein sequence ID" value="KAF5786689.1"/>
    <property type="molecule type" value="Genomic_DNA"/>
</dbReference>
<dbReference type="AlphaFoldDB" id="A0A9K3HYN7"/>
<sequence>MFVDLISPRTLNTLTNKNHCLVNKVMAESAAAKVKSIFIYPIKSCRGISVSEAPLFSTGFRWDRQWIVVNSKVRACTQRVDPKLALVEVELLQGAFAVGWKPNKGSHRLNVVGRYSPL</sequence>
<keyword evidence="2" id="KW-0808">Transferase</keyword>